<dbReference type="Proteomes" id="UP000006377">
    <property type="component" value="Chromosome"/>
</dbReference>
<dbReference type="AlphaFoldDB" id="A7HQK5"/>
<dbReference type="EMBL" id="CP000774">
    <property type="protein sequence ID" value="ABS62188.1"/>
    <property type="molecule type" value="Genomic_DNA"/>
</dbReference>
<gene>
    <name evidence="2" type="ordered locus">Plav_0565</name>
</gene>
<reference evidence="2 3" key="1">
    <citation type="journal article" date="2011" name="Stand. Genomic Sci.">
        <title>Complete genome sequence of Parvibaculum lavamentivorans type strain (DS-1(T)).</title>
        <authorList>
            <person name="Schleheck D."/>
            <person name="Weiss M."/>
            <person name="Pitluck S."/>
            <person name="Bruce D."/>
            <person name="Land M.L."/>
            <person name="Han S."/>
            <person name="Saunders E."/>
            <person name="Tapia R."/>
            <person name="Detter C."/>
            <person name="Brettin T."/>
            <person name="Han J."/>
            <person name="Woyke T."/>
            <person name="Goodwin L."/>
            <person name="Pennacchio L."/>
            <person name="Nolan M."/>
            <person name="Cook A.M."/>
            <person name="Kjelleberg S."/>
            <person name="Thomas T."/>
        </authorList>
    </citation>
    <scope>NUCLEOTIDE SEQUENCE [LARGE SCALE GENOMIC DNA]</scope>
    <source>
        <strain evidence="3">DS-1 / DSM 13023 / NCIMB 13966</strain>
    </source>
</reference>
<feature type="transmembrane region" description="Helical" evidence="1">
    <location>
        <begin position="86"/>
        <end position="110"/>
    </location>
</feature>
<keyword evidence="1" id="KW-0812">Transmembrane</keyword>
<accession>A7HQK5</accession>
<keyword evidence="1" id="KW-0472">Membrane</keyword>
<evidence type="ECO:0000313" key="3">
    <source>
        <dbReference type="Proteomes" id="UP000006377"/>
    </source>
</evidence>
<evidence type="ECO:0000313" key="2">
    <source>
        <dbReference type="EMBL" id="ABS62188.1"/>
    </source>
</evidence>
<organism evidence="2 3">
    <name type="scientific">Parvibaculum lavamentivorans (strain DS-1 / DSM 13023 / NCIMB 13966)</name>
    <dbReference type="NCBI Taxonomy" id="402881"/>
    <lineage>
        <taxon>Bacteria</taxon>
        <taxon>Pseudomonadati</taxon>
        <taxon>Pseudomonadota</taxon>
        <taxon>Alphaproteobacteria</taxon>
        <taxon>Hyphomicrobiales</taxon>
        <taxon>Parvibaculaceae</taxon>
        <taxon>Parvibaculum</taxon>
    </lineage>
</organism>
<name>A7HQK5_PARL1</name>
<keyword evidence="3" id="KW-1185">Reference proteome</keyword>
<evidence type="ECO:0000256" key="1">
    <source>
        <dbReference type="SAM" id="Phobius"/>
    </source>
</evidence>
<sequence>MTGATERAGHAGLLLVGFGLWALAFVHLYATQALGCRLGWNEIGIAGALSLDRLVLVALFVVYLAVQLALYLAMRRRVTAATGFSYRVATDLAFAAFGASVFCFSGVLWLSPCP</sequence>
<dbReference type="STRING" id="402881.Plav_0565"/>
<feature type="transmembrane region" description="Helical" evidence="1">
    <location>
        <begin position="54"/>
        <end position="74"/>
    </location>
</feature>
<feature type="transmembrane region" description="Helical" evidence="1">
    <location>
        <begin position="12"/>
        <end position="34"/>
    </location>
</feature>
<dbReference type="RefSeq" id="WP_011995479.1">
    <property type="nucleotide sequence ID" value="NC_009719.1"/>
</dbReference>
<keyword evidence="1" id="KW-1133">Transmembrane helix</keyword>
<protein>
    <submittedName>
        <fullName evidence="2">Uncharacterized protein</fullName>
    </submittedName>
</protein>
<dbReference type="KEGG" id="pla:Plav_0565"/>
<proteinExistence type="predicted"/>
<dbReference type="HOGENOM" id="CLU_166118_0_0_5"/>
<dbReference type="OrthoDB" id="7433399at2"/>